<evidence type="ECO:0000256" key="3">
    <source>
        <dbReference type="ARBA" id="ARBA00022563"/>
    </source>
</evidence>
<dbReference type="PROSITE" id="PS00075">
    <property type="entry name" value="DHFR_1"/>
    <property type="match status" value="1"/>
</dbReference>
<dbReference type="InterPro" id="IPR024072">
    <property type="entry name" value="DHFR-like_dom_sf"/>
</dbReference>
<dbReference type="Proteomes" id="UP001596368">
    <property type="component" value="Unassembled WGS sequence"/>
</dbReference>
<dbReference type="Pfam" id="PF00186">
    <property type="entry name" value="DHFR_1"/>
    <property type="match status" value="1"/>
</dbReference>
<dbReference type="GO" id="GO:0004146">
    <property type="term" value="F:dihydrofolate reductase activity"/>
    <property type="evidence" value="ECO:0007669"/>
    <property type="project" value="UniProtKB-EC"/>
</dbReference>
<dbReference type="PRINTS" id="PR00070">
    <property type="entry name" value="DHFR"/>
</dbReference>
<name>A0ABD5XPL1_9EURY</name>
<keyword evidence="3" id="KW-0554">One-carbon metabolism</keyword>
<dbReference type="CDD" id="cd00209">
    <property type="entry name" value="DHFR"/>
    <property type="match status" value="1"/>
</dbReference>
<dbReference type="AlphaFoldDB" id="A0ABD5XPL1"/>
<evidence type="ECO:0000313" key="9">
    <source>
        <dbReference type="Proteomes" id="UP001596368"/>
    </source>
</evidence>
<dbReference type="InterPro" id="IPR001796">
    <property type="entry name" value="DHFR_dom"/>
</dbReference>
<dbReference type="GeneID" id="81121077"/>
<dbReference type="InterPro" id="IPR017925">
    <property type="entry name" value="DHFR_CS"/>
</dbReference>
<dbReference type="RefSeq" id="WP_284013891.1">
    <property type="nucleotide sequence ID" value="NZ_CP126156.1"/>
</dbReference>
<dbReference type="GO" id="GO:0006730">
    <property type="term" value="P:one-carbon metabolic process"/>
    <property type="evidence" value="ECO:0007669"/>
    <property type="project" value="UniProtKB-KW"/>
</dbReference>
<keyword evidence="4" id="KW-0521">NADP</keyword>
<evidence type="ECO:0000256" key="1">
    <source>
        <dbReference type="ARBA" id="ARBA00004903"/>
    </source>
</evidence>
<dbReference type="Gene3D" id="3.40.430.10">
    <property type="entry name" value="Dihydrofolate Reductase, subunit A"/>
    <property type="match status" value="1"/>
</dbReference>
<comment type="pathway">
    <text evidence="1">Cofactor biosynthesis; tetrahydrofolate biosynthesis; 5,6,7,8-tetrahydrofolate from 7,8-dihydrofolate: step 1/1.</text>
</comment>
<evidence type="ECO:0000256" key="5">
    <source>
        <dbReference type="ARBA" id="ARBA00023002"/>
    </source>
</evidence>
<evidence type="ECO:0000313" key="8">
    <source>
        <dbReference type="EMBL" id="MFC7137024.1"/>
    </source>
</evidence>
<keyword evidence="9" id="KW-1185">Reference proteome</keyword>
<feature type="domain" description="DHFR" evidence="7">
    <location>
        <begin position="24"/>
        <end position="187"/>
    </location>
</feature>
<comment type="similarity">
    <text evidence="6">Belongs to the dihydrofolate reductase family.</text>
</comment>
<dbReference type="PIRSF" id="PIRSF000194">
    <property type="entry name" value="DHFR"/>
    <property type="match status" value="1"/>
</dbReference>
<dbReference type="PANTHER" id="PTHR48069">
    <property type="entry name" value="DIHYDROFOLATE REDUCTASE"/>
    <property type="match status" value="1"/>
</dbReference>
<dbReference type="EC" id="1.5.1.3" evidence="2"/>
<protein>
    <recommendedName>
        <fullName evidence="2">dihydrofolate reductase</fullName>
        <ecNumber evidence="2">1.5.1.3</ecNumber>
    </recommendedName>
</protein>
<sequence length="187" mass="20010">MAGDDTDPADRPAADADVDAAGLRVALVAAVAANGVIGADGGMPWHFPADLRRFKETTTGHPVVMGRRTYESIAADLGGPLPDRTNVVLSRSAPDLPDDVVVADSVADALAAAERTAEALGVDTVYVIGGETVYEQFLAVADRLVLTEVHEAYDGDTEFPAFDADAWVETEREARDEFDFVTYDRRR</sequence>
<proteinExistence type="inferred from homology"/>
<comment type="caution">
    <text evidence="8">The sequence shown here is derived from an EMBL/GenBank/DDBJ whole genome shotgun (WGS) entry which is preliminary data.</text>
</comment>
<reference evidence="8 9" key="1">
    <citation type="journal article" date="2019" name="Int. J. Syst. Evol. Microbiol.">
        <title>The Global Catalogue of Microorganisms (GCM) 10K type strain sequencing project: providing services to taxonomists for standard genome sequencing and annotation.</title>
        <authorList>
            <consortium name="The Broad Institute Genomics Platform"/>
            <consortium name="The Broad Institute Genome Sequencing Center for Infectious Disease"/>
            <person name="Wu L."/>
            <person name="Ma J."/>
        </authorList>
    </citation>
    <scope>NUCLEOTIDE SEQUENCE [LARGE SCALE GENOMIC DNA]</scope>
    <source>
        <strain evidence="8 9">DT92</strain>
    </source>
</reference>
<accession>A0ABD5XPL1</accession>
<keyword evidence="5 8" id="KW-0560">Oxidoreductase</keyword>
<dbReference type="PROSITE" id="PS51330">
    <property type="entry name" value="DHFR_2"/>
    <property type="match status" value="1"/>
</dbReference>
<dbReference type="EMBL" id="JBHSZG010000001">
    <property type="protein sequence ID" value="MFC7137024.1"/>
    <property type="molecule type" value="Genomic_DNA"/>
</dbReference>
<dbReference type="PANTHER" id="PTHR48069:SF3">
    <property type="entry name" value="DIHYDROFOLATE REDUCTASE"/>
    <property type="match status" value="1"/>
</dbReference>
<gene>
    <name evidence="8" type="ORF">ACFQRB_12275</name>
</gene>
<organism evidence="8 9">
    <name type="scientific">Halobaculum litoreum</name>
    <dbReference type="NCBI Taxonomy" id="3031998"/>
    <lineage>
        <taxon>Archaea</taxon>
        <taxon>Methanobacteriati</taxon>
        <taxon>Methanobacteriota</taxon>
        <taxon>Stenosarchaea group</taxon>
        <taxon>Halobacteria</taxon>
        <taxon>Halobacteriales</taxon>
        <taxon>Haloferacaceae</taxon>
        <taxon>Halobaculum</taxon>
    </lineage>
</organism>
<evidence type="ECO:0000256" key="6">
    <source>
        <dbReference type="RuleBase" id="RU004474"/>
    </source>
</evidence>
<dbReference type="SUPFAM" id="SSF53597">
    <property type="entry name" value="Dihydrofolate reductase-like"/>
    <property type="match status" value="1"/>
</dbReference>
<evidence type="ECO:0000259" key="7">
    <source>
        <dbReference type="PROSITE" id="PS51330"/>
    </source>
</evidence>
<evidence type="ECO:0000256" key="4">
    <source>
        <dbReference type="ARBA" id="ARBA00022857"/>
    </source>
</evidence>
<evidence type="ECO:0000256" key="2">
    <source>
        <dbReference type="ARBA" id="ARBA00012856"/>
    </source>
</evidence>
<dbReference type="InterPro" id="IPR012259">
    <property type="entry name" value="DHFR"/>
</dbReference>